<reference evidence="2" key="1">
    <citation type="journal article" date="2017" name="Gigascience">
        <title>The genome draft of coconut (Cocos nucifera).</title>
        <authorList>
            <person name="Xiao Y."/>
            <person name="Xu P."/>
            <person name="Fan H."/>
            <person name="Baudouin L."/>
            <person name="Xia W."/>
            <person name="Bocs S."/>
            <person name="Xu J."/>
            <person name="Li Q."/>
            <person name="Guo A."/>
            <person name="Zhou L."/>
            <person name="Li J."/>
            <person name="Wu Y."/>
            <person name="Ma Z."/>
            <person name="Armero A."/>
            <person name="Issali A.E."/>
            <person name="Liu N."/>
            <person name="Peng M."/>
            <person name="Yang Y."/>
        </authorList>
    </citation>
    <scope>NUCLEOTIDE SEQUENCE</scope>
    <source>
        <tissue evidence="2">Spear leaf of Hainan Tall coconut</tissue>
    </source>
</reference>
<name>A0A8K0HZF2_COCNU</name>
<sequence>MKVIGGDSAIRLIGVTEMAEFVAPMGSIEVTKAIPATSLLPTEMQVETPQVMPSPLTAVETLRIVVEFLWDHLSFEERQALEGEGKEWDFVNWGEPQEAMLNDPLLDQCLKQDLGVLRSFEIPKLKELLSKQTLFNVDISQVGPEGMGPSLLKPLGPKTLRKRKVETIGMKSACAQIKLLLVLPTFEIEESKPQDIDDFQIVRVQHNLSSSVPKNGQESPVKYLFSEAILSLSAPDVSDLFSKEESTEATGTFKTISGRVQLQASTLEDYDLACKVFSNFLYPANTIKLLFEPLKMKRLKALDCFIQLAHNLNGFMECIVELSTKVSRFKMEAEMLRVARDKLSKTVKEAFARADAIEKKAQDIEVVLKKSAEEKSQLSSMRDALTTKVEELEVRSAKAETFRAEAQIALKIVKEKMAMLRCDMEAQIKVVAAKAVDKFRVLKEYEDEKAEFVVDAYDKRKHFIQSGVAFQYSELILDFLDKAIEVAIAGMAKVQTDLENAS</sequence>
<dbReference type="AlphaFoldDB" id="A0A8K0HZF2"/>
<protein>
    <submittedName>
        <fullName evidence="2">Uncharacterized protein</fullName>
    </submittedName>
</protein>
<comment type="caution">
    <text evidence="2">The sequence shown here is derived from an EMBL/GenBank/DDBJ whole genome shotgun (WGS) entry which is preliminary data.</text>
</comment>
<organism evidence="2 3">
    <name type="scientific">Cocos nucifera</name>
    <name type="common">Coconut palm</name>
    <dbReference type="NCBI Taxonomy" id="13894"/>
    <lineage>
        <taxon>Eukaryota</taxon>
        <taxon>Viridiplantae</taxon>
        <taxon>Streptophyta</taxon>
        <taxon>Embryophyta</taxon>
        <taxon>Tracheophyta</taxon>
        <taxon>Spermatophyta</taxon>
        <taxon>Magnoliopsida</taxon>
        <taxon>Liliopsida</taxon>
        <taxon>Arecaceae</taxon>
        <taxon>Arecoideae</taxon>
        <taxon>Cocoseae</taxon>
        <taxon>Attaleinae</taxon>
        <taxon>Cocos</taxon>
    </lineage>
</organism>
<keyword evidence="1" id="KW-0175">Coiled coil</keyword>
<keyword evidence="3" id="KW-1185">Reference proteome</keyword>
<reference evidence="2" key="2">
    <citation type="submission" date="2019-07" db="EMBL/GenBank/DDBJ databases">
        <authorList>
            <person name="Yang Y."/>
            <person name="Bocs S."/>
            <person name="Baudouin L."/>
        </authorList>
    </citation>
    <scope>NUCLEOTIDE SEQUENCE</scope>
    <source>
        <tissue evidence="2">Spear leaf of Hainan Tall coconut</tissue>
    </source>
</reference>
<evidence type="ECO:0000313" key="2">
    <source>
        <dbReference type="EMBL" id="KAG1331015.1"/>
    </source>
</evidence>
<dbReference type="EMBL" id="CM017873">
    <property type="protein sequence ID" value="KAG1331015.1"/>
    <property type="molecule type" value="Genomic_DNA"/>
</dbReference>
<feature type="coiled-coil region" evidence="1">
    <location>
        <begin position="340"/>
        <end position="395"/>
    </location>
</feature>
<evidence type="ECO:0000256" key="1">
    <source>
        <dbReference type="SAM" id="Coils"/>
    </source>
</evidence>
<proteinExistence type="predicted"/>
<gene>
    <name evidence="2" type="ORF">COCNU_02G009830</name>
</gene>
<accession>A0A8K0HZF2</accession>
<dbReference type="Proteomes" id="UP000797356">
    <property type="component" value="Chromosome 2"/>
</dbReference>
<evidence type="ECO:0000313" key="3">
    <source>
        <dbReference type="Proteomes" id="UP000797356"/>
    </source>
</evidence>